<dbReference type="InterPro" id="IPR005746">
    <property type="entry name" value="Thioredoxin"/>
</dbReference>
<dbReference type="RefSeq" id="WP_148952088.1">
    <property type="nucleotide sequence ID" value="NZ_CP043312.1"/>
</dbReference>
<gene>
    <name evidence="12" type="primary">trxA</name>
    <name evidence="12" type="ORF">FZC37_02190</name>
</gene>
<keyword evidence="5 10" id="KW-0676">Redox-active center</keyword>
<dbReference type="NCBIfam" id="TIGR01068">
    <property type="entry name" value="thioredoxin"/>
    <property type="match status" value="1"/>
</dbReference>
<evidence type="ECO:0000256" key="5">
    <source>
        <dbReference type="ARBA" id="ARBA00023284"/>
    </source>
</evidence>
<proteinExistence type="inferred from homology"/>
<dbReference type="CDD" id="cd02947">
    <property type="entry name" value="TRX_family"/>
    <property type="match status" value="1"/>
</dbReference>
<comment type="function">
    <text evidence="6">Component of the thioredoxin-thioredoxin reductase system. Participates in various redox reactions through the reversible oxidation of its active center dithiol to a disulfide and catalyzes dithiol-disulfide exchange reactions.</text>
</comment>
<evidence type="ECO:0000256" key="6">
    <source>
        <dbReference type="ARBA" id="ARBA00025303"/>
    </source>
</evidence>
<feature type="site" description="Contributes to redox potential value" evidence="9">
    <location>
        <position position="32"/>
    </location>
</feature>
<dbReference type="PANTHER" id="PTHR45663">
    <property type="entry name" value="GEO12009P1"/>
    <property type="match status" value="1"/>
</dbReference>
<name>A0A5C0UIW4_9RICK</name>
<evidence type="ECO:0000259" key="11">
    <source>
        <dbReference type="PROSITE" id="PS51352"/>
    </source>
</evidence>
<feature type="active site" description="Nucleophile" evidence="9">
    <location>
        <position position="34"/>
    </location>
</feature>
<keyword evidence="13" id="KW-1185">Reference proteome</keyword>
<dbReference type="SUPFAM" id="SSF52833">
    <property type="entry name" value="Thioredoxin-like"/>
    <property type="match status" value="1"/>
</dbReference>
<dbReference type="PIRSF" id="PIRSF000077">
    <property type="entry name" value="Thioredoxin"/>
    <property type="match status" value="1"/>
</dbReference>
<dbReference type="InterPro" id="IPR013766">
    <property type="entry name" value="Thioredoxin_domain"/>
</dbReference>
<keyword evidence="3" id="KW-0249">Electron transport</keyword>
<dbReference type="Gene3D" id="3.40.30.10">
    <property type="entry name" value="Glutaredoxin"/>
    <property type="match status" value="1"/>
</dbReference>
<dbReference type="KEGG" id="snay:FZC37_02190"/>
<evidence type="ECO:0000313" key="13">
    <source>
        <dbReference type="Proteomes" id="UP000323844"/>
    </source>
</evidence>
<dbReference type="AlphaFoldDB" id="A0A5C0UIW4"/>
<evidence type="ECO:0000256" key="8">
    <source>
        <dbReference type="PIRNR" id="PIRNR000077"/>
    </source>
</evidence>
<dbReference type="PRINTS" id="PR00421">
    <property type="entry name" value="THIOREDOXIN"/>
</dbReference>
<accession>A0A5C0UIW4</accession>
<comment type="similarity">
    <text evidence="1 8">Belongs to the thioredoxin family.</text>
</comment>
<evidence type="ECO:0000256" key="1">
    <source>
        <dbReference type="ARBA" id="ARBA00008987"/>
    </source>
</evidence>
<dbReference type="InterPro" id="IPR036249">
    <property type="entry name" value="Thioredoxin-like_sf"/>
</dbReference>
<dbReference type="Proteomes" id="UP000323844">
    <property type="component" value="Chromosome"/>
</dbReference>
<feature type="domain" description="Thioredoxin" evidence="11">
    <location>
        <begin position="1"/>
        <end position="107"/>
    </location>
</feature>
<dbReference type="OrthoDB" id="9790390at2"/>
<keyword evidence="4 10" id="KW-1015">Disulfide bond</keyword>
<dbReference type="FunFam" id="3.40.30.10:FF:000001">
    <property type="entry name" value="Thioredoxin"/>
    <property type="match status" value="1"/>
</dbReference>
<dbReference type="EMBL" id="CP043312">
    <property type="protein sequence ID" value="QEK39727.1"/>
    <property type="molecule type" value="Genomic_DNA"/>
</dbReference>
<dbReference type="PROSITE" id="PS51352">
    <property type="entry name" value="THIOREDOXIN_2"/>
    <property type="match status" value="1"/>
</dbReference>
<evidence type="ECO:0000256" key="4">
    <source>
        <dbReference type="ARBA" id="ARBA00023157"/>
    </source>
</evidence>
<dbReference type="PANTHER" id="PTHR45663:SF11">
    <property type="entry name" value="GEO12009P1"/>
    <property type="match status" value="1"/>
</dbReference>
<organism evidence="12 13">
    <name type="scientific">Candidatus Sneabacter namystus</name>
    <dbReference type="NCBI Taxonomy" id="2601646"/>
    <lineage>
        <taxon>Bacteria</taxon>
        <taxon>Pseudomonadati</taxon>
        <taxon>Pseudomonadota</taxon>
        <taxon>Alphaproteobacteria</taxon>
        <taxon>Rickettsiales</taxon>
        <taxon>Rickettsiaceae</taxon>
        <taxon>Rickettsieae</taxon>
        <taxon>Candidatus Sneabacter</taxon>
    </lineage>
</organism>
<evidence type="ECO:0000256" key="7">
    <source>
        <dbReference type="NCBIfam" id="TIGR01068"/>
    </source>
</evidence>
<evidence type="ECO:0000256" key="9">
    <source>
        <dbReference type="PIRSR" id="PIRSR000077-1"/>
    </source>
</evidence>
<reference evidence="12 13" key="1">
    <citation type="submission" date="2019-08" db="EMBL/GenBank/DDBJ databases">
        <title>Highly reduced genomes of protist endosymbionts show evolutionary convergence.</title>
        <authorList>
            <person name="George E."/>
            <person name="Husnik F."/>
            <person name="Tashyreva D."/>
            <person name="Prokopchuk G."/>
            <person name="Horak A."/>
            <person name="Kwong W.K."/>
            <person name="Lukes J."/>
            <person name="Keeling P.J."/>
        </authorList>
    </citation>
    <scope>NUCLEOTIDE SEQUENCE [LARGE SCALE GENOMIC DNA]</scope>
    <source>
        <strain evidence="12">1621</strain>
    </source>
</reference>
<protein>
    <recommendedName>
        <fullName evidence="7 8">Thioredoxin</fullName>
    </recommendedName>
</protein>
<feature type="site" description="Deprotonates C-terminal active site Cys" evidence="9">
    <location>
        <position position="25"/>
    </location>
</feature>
<sequence>MAIKNIGDEDFKSVVNEGSGYVLVDFWAPWCKPCVALSSILEDISQKYSNTLSIVKMNIDDNPSVPSAHRVKSIPTLILFFNGKELESHIGFADFASLTNWLDKLMQSSKDTEL</sequence>
<evidence type="ECO:0000313" key="12">
    <source>
        <dbReference type="EMBL" id="QEK39727.1"/>
    </source>
</evidence>
<dbReference type="GO" id="GO:0015035">
    <property type="term" value="F:protein-disulfide reductase activity"/>
    <property type="evidence" value="ECO:0007669"/>
    <property type="project" value="UniProtKB-UniRule"/>
</dbReference>
<evidence type="ECO:0000256" key="3">
    <source>
        <dbReference type="ARBA" id="ARBA00022982"/>
    </source>
</evidence>
<feature type="site" description="Contributes to redox potential value" evidence="9">
    <location>
        <position position="33"/>
    </location>
</feature>
<evidence type="ECO:0000256" key="10">
    <source>
        <dbReference type="PIRSR" id="PIRSR000077-4"/>
    </source>
</evidence>
<dbReference type="GO" id="GO:0005737">
    <property type="term" value="C:cytoplasm"/>
    <property type="evidence" value="ECO:0007669"/>
    <property type="project" value="TreeGrafter"/>
</dbReference>
<evidence type="ECO:0000256" key="2">
    <source>
        <dbReference type="ARBA" id="ARBA00022448"/>
    </source>
</evidence>
<keyword evidence="2" id="KW-0813">Transport</keyword>
<dbReference type="Pfam" id="PF00085">
    <property type="entry name" value="Thioredoxin"/>
    <property type="match status" value="1"/>
</dbReference>
<feature type="active site" description="Nucleophile" evidence="9">
    <location>
        <position position="31"/>
    </location>
</feature>
<feature type="disulfide bond" description="Redox-active" evidence="10">
    <location>
        <begin position="31"/>
        <end position="34"/>
    </location>
</feature>